<keyword evidence="8" id="KW-1185">Reference proteome</keyword>
<feature type="compositionally biased region" description="Basic residues" evidence="6">
    <location>
        <begin position="105"/>
        <end position="115"/>
    </location>
</feature>
<dbReference type="GO" id="GO:0070736">
    <property type="term" value="F:protein-glycine ligase activity, initiating"/>
    <property type="evidence" value="ECO:0007669"/>
    <property type="project" value="TreeGrafter"/>
</dbReference>
<feature type="compositionally biased region" description="Basic residues" evidence="6">
    <location>
        <begin position="168"/>
        <end position="182"/>
    </location>
</feature>
<feature type="compositionally biased region" description="Acidic residues" evidence="6">
    <location>
        <begin position="53"/>
        <end position="63"/>
    </location>
</feature>
<gene>
    <name evidence="7" type="ORF">Poli38472_009926</name>
</gene>
<dbReference type="GO" id="GO:0005737">
    <property type="term" value="C:cytoplasm"/>
    <property type="evidence" value="ECO:0007669"/>
    <property type="project" value="UniProtKB-SubCell"/>
</dbReference>
<feature type="compositionally biased region" description="Basic and acidic residues" evidence="6">
    <location>
        <begin position="77"/>
        <end position="104"/>
    </location>
</feature>
<feature type="region of interest" description="Disordered" evidence="6">
    <location>
        <begin position="1"/>
        <end position="407"/>
    </location>
</feature>
<dbReference type="GO" id="GO:0005524">
    <property type="term" value="F:ATP binding"/>
    <property type="evidence" value="ECO:0007669"/>
    <property type="project" value="UniProtKB-KW"/>
</dbReference>
<feature type="compositionally biased region" description="Basic and acidic residues" evidence="6">
    <location>
        <begin position="310"/>
        <end position="364"/>
    </location>
</feature>
<evidence type="ECO:0000256" key="4">
    <source>
        <dbReference type="ARBA" id="ARBA00022741"/>
    </source>
</evidence>
<feature type="compositionally biased region" description="Acidic residues" evidence="6">
    <location>
        <begin position="129"/>
        <end position="139"/>
    </location>
</feature>
<reference evidence="7" key="1">
    <citation type="submission" date="2019-03" db="EMBL/GenBank/DDBJ databases">
        <title>Long read genome sequence of the mycoparasitic Pythium oligandrum ATCC 38472 isolated from sugarbeet rhizosphere.</title>
        <authorList>
            <person name="Gaulin E."/>
        </authorList>
    </citation>
    <scope>NUCLEOTIDE SEQUENCE</scope>
    <source>
        <strain evidence="7">ATCC 38472_TT</strain>
    </source>
</reference>
<protein>
    <submittedName>
        <fullName evidence="7">Uncharacterized protein</fullName>
    </submittedName>
</protein>
<feature type="compositionally biased region" description="Polar residues" evidence="6">
    <location>
        <begin position="244"/>
        <end position="254"/>
    </location>
</feature>
<dbReference type="PROSITE" id="PS51221">
    <property type="entry name" value="TTL"/>
    <property type="match status" value="1"/>
</dbReference>
<feature type="compositionally biased region" description="Polar residues" evidence="6">
    <location>
        <begin position="10"/>
        <end position="23"/>
    </location>
</feature>
<feature type="compositionally biased region" description="Basic and acidic residues" evidence="6">
    <location>
        <begin position="193"/>
        <end position="221"/>
    </location>
</feature>
<keyword evidence="5" id="KW-0067">ATP-binding</keyword>
<dbReference type="Gene3D" id="3.30.470.20">
    <property type="entry name" value="ATP-grasp fold, B domain"/>
    <property type="match status" value="1"/>
</dbReference>
<comment type="subcellular location">
    <subcellularLocation>
        <location evidence="1">Cytoplasm</location>
    </subcellularLocation>
</comment>
<evidence type="ECO:0000313" key="8">
    <source>
        <dbReference type="Proteomes" id="UP000794436"/>
    </source>
</evidence>
<dbReference type="InterPro" id="IPR051437">
    <property type="entry name" value="TTLL_monoglycylase"/>
</dbReference>
<dbReference type="Proteomes" id="UP000794436">
    <property type="component" value="Unassembled WGS sequence"/>
</dbReference>
<dbReference type="GO" id="GO:0015630">
    <property type="term" value="C:microtubule cytoskeleton"/>
    <property type="evidence" value="ECO:0007669"/>
    <property type="project" value="TreeGrafter"/>
</dbReference>
<dbReference type="OrthoDB" id="202825at2759"/>
<dbReference type="SUPFAM" id="SSF56059">
    <property type="entry name" value="Glutathione synthetase ATP-binding domain-like"/>
    <property type="match status" value="1"/>
</dbReference>
<keyword evidence="3" id="KW-0436">Ligase</keyword>
<evidence type="ECO:0000256" key="5">
    <source>
        <dbReference type="ARBA" id="ARBA00022840"/>
    </source>
</evidence>
<dbReference type="Pfam" id="PF03133">
    <property type="entry name" value="TTL"/>
    <property type="match status" value="1"/>
</dbReference>
<dbReference type="InterPro" id="IPR004344">
    <property type="entry name" value="TTL/TTLL_fam"/>
</dbReference>
<comment type="caution">
    <text evidence="7">The sequence shown here is derived from an EMBL/GenBank/DDBJ whole genome shotgun (WGS) entry which is preliminary data.</text>
</comment>
<dbReference type="EMBL" id="SPLM01000111">
    <property type="protein sequence ID" value="TMW58367.1"/>
    <property type="molecule type" value="Genomic_DNA"/>
</dbReference>
<feature type="compositionally biased region" description="Low complexity" evidence="6">
    <location>
        <begin position="376"/>
        <end position="386"/>
    </location>
</feature>
<name>A0A8K1FG59_PYTOL</name>
<evidence type="ECO:0000256" key="2">
    <source>
        <dbReference type="ARBA" id="ARBA00022490"/>
    </source>
</evidence>
<feature type="compositionally biased region" description="Acidic residues" evidence="6">
    <location>
        <begin position="1070"/>
        <end position="1085"/>
    </location>
</feature>
<dbReference type="PANTHER" id="PTHR45870">
    <property type="entry name" value="TUBULIN MONOGLYCYLASE TTLL3"/>
    <property type="match status" value="1"/>
</dbReference>
<keyword evidence="4" id="KW-0547">Nucleotide-binding</keyword>
<feature type="compositionally biased region" description="Low complexity" evidence="6">
    <location>
        <begin position="183"/>
        <end position="192"/>
    </location>
</feature>
<feature type="compositionally biased region" description="Acidic residues" evidence="6">
    <location>
        <begin position="151"/>
        <end position="163"/>
    </location>
</feature>
<organism evidence="7 8">
    <name type="scientific">Pythium oligandrum</name>
    <name type="common">Mycoparasitic fungus</name>
    <dbReference type="NCBI Taxonomy" id="41045"/>
    <lineage>
        <taxon>Eukaryota</taxon>
        <taxon>Sar</taxon>
        <taxon>Stramenopiles</taxon>
        <taxon>Oomycota</taxon>
        <taxon>Peronosporomycetes</taxon>
        <taxon>Pythiales</taxon>
        <taxon>Pythiaceae</taxon>
        <taxon>Pythium</taxon>
    </lineage>
</organism>
<keyword evidence="2" id="KW-0963">Cytoplasm</keyword>
<evidence type="ECO:0000313" key="7">
    <source>
        <dbReference type="EMBL" id="TMW58367.1"/>
    </source>
</evidence>
<dbReference type="AlphaFoldDB" id="A0A8K1FG59"/>
<feature type="compositionally biased region" description="Polar residues" evidence="6">
    <location>
        <begin position="262"/>
        <end position="279"/>
    </location>
</feature>
<evidence type="ECO:0000256" key="6">
    <source>
        <dbReference type="SAM" id="MobiDB-lite"/>
    </source>
</evidence>
<evidence type="ECO:0000256" key="3">
    <source>
        <dbReference type="ARBA" id="ARBA00022598"/>
    </source>
</evidence>
<evidence type="ECO:0000256" key="1">
    <source>
        <dbReference type="ARBA" id="ARBA00004496"/>
    </source>
</evidence>
<proteinExistence type="predicted"/>
<accession>A0A8K1FG59</accession>
<feature type="compositionally biased region" description="Acidic residues" evidence="6">
    <location>
        <begin position="232"/>
        <end position="242"/>
    </location>
</feature>
<sequence>MRLSRLKPPTQRSALLLQSTGGSSPLKLPSLVKPSGPSAALSEATRRPGNGNQDDDDRDDEDQASEKSRTASGRSKGAVDKHRDFIKELEEQKKKQKEEQAKQEARRKKLQKKLTQKILNEAAERKEQNEEDGAEEEQGMGDGGSEAAPEAVDEQDEETQTEQEELKRKKKKEKARRAKRLLQKQQALLEQMQVKKKEKIEEEEQEKERERRRQERLKKAVLESIYAKTEEVPEQEVEEEQVETARSTTASPVESSEWEQAESPQKTSPRLSESSSLTRVASVDAGGPSPDLTKISAAGKAITAVRQRKEKKEPLVEEPSAEDKVRSKEQREAVHKKQHEYLQRLAEQRRQKQKEEDDARLLQEKRRKRVQKEAQQRLQEAAAKLQQQRKEEEEAREAEEEDVDKKRTTTVDVDAMIARLSKLKDKDAQVIPEARDFASWRKRYGVRSDQKVFCMTGWYPVIREELEKRGWFFNQERNSPFFDLKWSLKSDDLKGIKLEKHQYVNHFFQNTAITTKVGLLHNLRNLSWHQSVDIDTVFPRAYDLNEPRDMDDFVMDFRYSFAEGVLKEVAKRLLHHQTQKSSSSIRLNEAFIDVLRSVARKKLRYKRVLGSHDEGEDDLGFVDALEESVDEMVTAGMDDLVTELEWEVLTRCQLDAPGAFRASLAYKKRTVVDDKTDLDGAGPPMSNGVDTVQSALEKKQQRQLEKMRMDAFQREKTRLGSLLSRVTPLSKQTTDELVQLTSTLAKVCPQFHLNGGGDLQSTDPENKSRNVWIVKPAGMSRGRGIRVFNNLEALLEYADVENHKECQWVAQKYIENPLLICKRKFDIRQWVLVTDWDPLTVWFYDDCYLRFSSEEYSMDDLGDQYVHLTNNSIQKYSDKFNDVYTTEDGAMHVEGNMWHSDDFQQYIRDTLGRGDVFNRDMQPRMKQIVVQSLQCVQDMVQHRKNCCELYGYDFMVDETLRPWLIEVNSSPACDYSTPTAKRYVETGLAGIVKVIVDHREFEQKKKAGHNVDEPDTGRWRRVHRAEYIGKPVSSFGADFQVKGVKVGRSRSKAVREKKRQEEEDKVPVVETEDMEDEQDALEPDGDLASVTEAPQEPHEVTHTHAATMEEEEEEEEHARGDTSVDSLL</sequence>
<feature type="compositionally biased region" description="Basic and acidic residues" evidence="6">
    <location>
        <begin position="1058"/>
        <end position="1067"/>
    </location>
</feature>
<feature type="region of interest" description="Disordered" evidence="6">
    <location>
        <begin position="1050"/>
        <end position="1128"/>
    </location>
</feature>
<dbReference type="PANTHER" id="PTHR45870:SF2">
    <property type="entry name" value="TUBULIN MONOGLYCYLASE TTLL3"/>
    <property type="match status" value="1"/>
</dbReference>